<comment type="caution">
    <text evidence="1">The sequence shown here is derived from an EMBL/GenBank/DDBJ whole genome shotgun (WGS) entry which is preliminary data.</text>
</comment>
<accession>A0ABT2YB37</accession>
<protein>
    <submittedName>
        <fullName evidence="1">Uncharacterized protein</fullName>
    </submittedName>
</protein>
<dbReference type="EMBL" id="JAOVQM010000001">
    <property type="protein sequence ID" value="MCV2231228.1"/>
    <property type="molecule type" value="Genomic_DNA"/>
</dbReference>
<dbReference type="Proteomes" id="UP001177160">
    <property type="component" value="Unassembled WGS sequence"/>
</dbReference>
<dbReference type="RefSeq" id="WP_263607341.1">
    <property type="nucleotide sequence ID" value="NZ_JAOVQM010000001.1"/>
</dbReference>
<keyword evidence="2" id="KW-1185">Reference proteome</keyword>
<evidence type="ECO:0000313" key="1">
    <source>
        <dbReference type="EMBL" id="MCV2231228.1"/>
    </source>
</evidence>
<gene>
    <name evidence="1" type="ORF">N7548_00110</name>
</gene>
<sequence>MGYNKFRWGTFEDNNKSALEYNGRMIQFLADSGVEVLQLTLEITELNTYWEGDIVTRDYDGKGSFWIDENDVERFMTYVDTFYKHLNPNEPNILSVILMDGDEISELDPFDREDYLGNIKNEQNTEDV</sequence>
<organism evidence="1 2">
    <name type="scientific">Paracholeplasma manati</name>
    <dbReference type="NCBI Taxonomy" id="591373"/>
    <lineage>
        <taxon>Bacteria</taxon>
        <taxon>Bacillati</taxon>
        <taxon>Mycoplasmatota</taxon>
        <taxon>Mollicutes</taxon>
        <taxon>Acholeplasmatales</taxon>
        <taxon>Acholeplasmataceae</taxon>
        <taxon>Paracholeplasma</taxon>
    </lineage>
</organism>
<evidence type="ECO:0000313" key="2">
    <source>
        <dbReference type="Proteomes" id="UP001177160"/>
    </source>
</evidence>
<reference evidence="1" key="1">
    <citation type="submission" date="2022-09" db="EMBL/GenBank/DDBJ databases">
        <title>Novel Mycoplasma species identified in domestic and wild animals.</title>
        <authorList>
            <person name="Volokhov D.V."/>
            <person name="Furtak V.A."/>
            <person name="Zagorodnyaya T.A."/>
        </authorList>
    </citation>
    <scope>NUCLEOTIDE SEQUENCE</scope>
    <source>
        <strain evidence="1">Oakley</strain>
    </source>
</reference>
<name>A0ABT2YB37_9MOLU</name>
<proteinExistence type="predicted"/>